<keyword evidence="1" id="KW-0732">Signal</keyword>
<organism evidence="2 3">
    <name type="scientific">Mycena metata</name>
    <dbReference type="NCBI Taxonomy" id="1033252"/>
    <lineage>
        <taxon>Eukaryota</taxon>
        <taxon>Fungi</taxon>
        <taxon>Dikarya</taxon>
        <taxon>Basidiomycota</taxon>
        <taxon>Agaricomycotina</taxon>
        <taxon>Agaricomycetes</taxon>
        <taxon>Agaricomycetidae</taxon>
        <taxon>Agaricales</taxon>
        <taxon>Marasmiineae</taxon>
        <taxon>Mycenaceae</taxon>
        <taxon>Mycena</taxon>
    </lineage>
</organism>
<gene>
    <name evidence="2" type="ORF">B0H16DRAFT_1612539</name>
</gene>
<comment type="caution">
    <text evidence="2">The sequence shown here is derived from an EMBL/GenBank/DDBJ whole genome shotgun (WGS) entry which is preliminary data.</text>
</comment>
<accession>A0AAD7HCW8</accession>
<dbReference type="Proteomes" id="UP001215598">
    <property type="component" value="Unassembled WGS sequence"/>
</dbReference>
<evidence type="ECO:0000313" key="2">
    <source>
        <dbReference type="EMBL" id="KAJ7716942.1"/>
    </source>
</evidence>
<sequence>MWRWIVFILILCVSSSCFLLFPPFSFASHHPPNAHHRLSLPDVPPAETLVEDFYAAASKSTSLLRRSLHLLRAPRPLLRISAQPQPRTRCPYLHRRRRIPHGIRTGRSCHSWFSSSA</sequence>
<dbReference type="AlphaFoldDB" id="A0AAD7HCW8"/>
<name>A0AAD7HCW8_9AGAR</name>
<feature type="signal peptide" evidence="1">
    <location>
        <begin position="1"/>
        <end position="17"/>
    </location>
</feature>
<keyword evidence="3" id="KW-1185">Reference proteome</keyword>
<evidence type="ECO:0000256" key="1">
    <source>
        <dbReference type="SAM" id="SignalP"/>
    </source>
</evidence>
<dbReference type="EMBL" id="JARKIB010000284">
    <property type="protein sequence ID" value="KAJ7716942.1"/>
    <property type="molecule type" value="Genomic_DNA"/>
</dbReference>
<feature type="chain" id="PRO_5041916564" evidence="1">
    <location>
        <begin position="18"/>
        <end position="117"/>
    </location>
</feature>
<protein>
    <submittedName>
        <fullName evidence="2">Uncharacterized protein</fullName>
    </submittedName>
</protein>
<proteinExistence type="predicted"/>
<evidence type="ECO:0000313" key="3">
    <source>
        <dbReference type="Proteomes" id="UP001215598"/>
    </source>
</evidence>
<reference evidence="2" key="1">
    <citation type="submission" date="2023-03" db="EMBL/GenBank/DDBJ databases">
        <title>Massive genome expansion in bonnet fungi (Mycena s.s.) driven by repeated elements and novel gene families across ecological guilds.</title>
        <authorList>
            <consortium name="Lawrence Berkeley National Laboratory"/>
            <person name="Harder C.B."/>
            <person name="Miyauchi S."/>
            <person name="Viragh M."/>
            <person name="Kuo A."/>
            <person name="Thoen E."/>
            <person name="Andreopoulos B."/>
            <person name="Lu D."/>
            <person name="Skrede I."/>
            <person name="Drula E."/>
            <person name="Henrissat B."/>
            <person name="Morin E."/>
            <person name="Kohler A."/>
            <person name="Barry K."/>
            <person name="LaButti K."/>
            <person name="Morin E."/>
            <person name="Salamov A."/>
            <person name="Lipzen A."/>
            <person name="Mereny Z."/>
            <person name="Hegedus B."/>
            <person name="Baldrian P."/>
            <person name="Stursova M."/>
            <person name="Weitz H."/>
            <person name="Taylor A."/>
            <person name="Grigoriev I.V."/>
            <person name="Nagy L.G."/>
            <person name="Martin F."/>
            <person name="Kauserud H."/>
        </authorList>
    </citation>
    <scope>NUCLEOTIDE SEQUENCE</scope>
    <source>
        <strain evidence="2">CBHHK182m</strain>
    </source>
</reference>
<dbReference type="PROSITE" id="PS51257">
    <property type="entry name" value="PROKAR_LIPOPROTEIN"/>
    <property type="match status" value="1"/>
</dbReference>